<dbReference type="InterPro" id="IPR002182">
    <property type="entry name" value="NB-ARC"/>
</dbReference>
<sequence length="1016" mass="116763">MDMRTALDTGTVLEFSGIEGSLCRCTIERELARGAMSIVYDASYLNNAGARKSVRLKECYPFRLRLTRAADGSLLAEQQEAAAFQECLARFRAAFDLGNELFGTSGLTNCTTNMLDIYACNETLYVLSAYQEGMTLDAFAPAALKECLMLVRSTAEVIRRIHERGWLYLDIKPENIFVLEGTREIVQLFDFDSLIPADIAERCETEEYRISHTRGFSAVEQQRGDIRHIGRHSDVYGIGALLFALVFGRTPGAMDSLPNAAYDFDASRFNSRSYPDRLFFLMSDFFHHTLADYPLDRYPDMRQASERLTEMIRLADSTAMFLHVPPLYAPPLLLGRADELKQMERWLDDEQSPCLIVSGMGGIGKSTLVRGFLCRHSGDIVLWVQYHHSLMRTICDDAQLKINVLRWDEQEKEKDYFIRKLDAIRSLIHGKRCILVIDDCAYEAAQGLSRLLAVGWRVILITRRNDMADAYAQLRVSAIQDHETLRELFAAYLRQKPQPQETCYVDQIIERCQGHTLALELTARQIVASHLSLAHAAALIAHHGLDALGKEQIRYAKDLDTVSERVETIITGLFDFAGLDEQDRLLMKMRALFDAEQMDIHDFAKLLRLSSFDSINALQAQGWLSTDADALMIHPLVAQIVRKWPLTKAMRDAAISIMGTLNERLRAEVNAVRKEGMPSGRGDSQALKLGEAFLRSCSQTKTLWECDPCRRLRFACAAHIPRAKEEDILRYALPLIDDHEGLTPEEMLRLCDMCAEIYEEQHDHERAAQVIHTFRQPLLAQRDHHIHAQYCFIISGYYDDLLDGHYQPQDDMERTWLKRMSEAIDLAIRHMRKARRKDSKMLLCEYLRARATLLIRGEPERKLRIRKLLREMNAILKENAEPWLQCGCALTMAWYHTYVEEDFERTKIYLKKAWKAEQQMAPGDLDLIDDVLRPSANILLEWDEQQACVQLLLDGIQRCERHPGVLPYLRKKLELYSYLHDVCRWYDDEQGVAQISAVMQKEQQKLERQIRSSERL</sequence>
<dbReference type="PANTHER" id="PTHR23155">
    <property type="entry name" value="DISEASE RESISTANCE PROTEIN RP"/>
    <property type="match status" value="1"/>
</dbReference>
<reference evidence="2" key="2">
    <citation type="submission" date="2021-04" db="EMBL/GenBank/DDBJ databases">
        <authorList>
            <person name="Gilroy R."/>
        </authorList>
    </citation>
    <scope>NUCLEOTIDE SEQUENCE</scope>
    <source>
        <strain evidence="2">CHK187-11901</strain>
    </source>
</reference>
<dbReference type="PROSITE" id="PS50011">
    <property type="entry name" value="PROTEIN_KINASE_DOM"/>
    <property type="match status" value="1"/>
</dbReference>
<evidence type="ECO:0000313" key="2">
    <source>
        <dbReference type="EMBL" id="HJC36667.1"/>
    </source>
</evidence>
<evidence type="ECO:0000313" key="3">
    <source>
        <dbReference type="Proteomes" id="UP000823896"/>
    </source>
</evidence>
<organism evidence="2 3">
    <name type="scientific">Candidatus Merdibacter merdavium</name>
    <dbReference type="NCBI Taxonomy" id="2838692"/>
    <lineage>
        <taxon>Bacteria</taxon>
        <taxon>Bacillati</taxon>
        <taxon>Bacillota</taxon>
        <taxon>Erysipelotrichia</taxon>
        <taxon>Erysipelotrichales</taxon>
        <taxon>Erysipelotrichaceae</taxon>
        <taxon>Merdibacter</taxon>
    </lineage>
</organism>
<dbReference type="SMART" id="SM00220">
    <property type="entry name" value="S_TKc"/>
    <property type="match status" value="1"/>
</dbReference>
<gene>
    <name evidence="2" type="ORF">H9702_06005</name>
</gene>
<proteinExistence type="predicted"/>
<dbReference type="PRINTS" id="PR00364">
    <property type="entry name" value="DISEASERSIST"/>
</dbReference>
<dbReference type="InterPro" id="IPR044974">
    <property type="entry name" value="Disease_R_plants"/>
</dbReference>
<dbReference type="Gene3D" id="1.10.510.10">
    <property type="entry name" value="Transferase(Phosphotransferase) domain 1"/>
    <property type="match status" value="1"/>
</dbReference>
<dbReference type="GO" id="GO:0005524">
    <property type="term" value="F:ATP binding"/>
    <property type="evidence" value="ECO:0007669"/>
    <property type="project" value="InterPro"/>
</dbReference>
<dbReference type="Proteomes" id="UP000823896">
    <property type="component" value="Unassembled WGS sequence"/>
</dbReference>
<dbReference type="AlphaFoldDB" id="A0A9D2NRN4"/>
<dbReference type="InterPro" id="IPR027417">
    <property type="entry name" value="P-loop_NTPase"/>
</dbReference>
<dbReference type="InterPro" id="IPR000719">
    <property type="entry name" value="Prot_kinase_dom"/>
</dbReference>
<protein>
    <recommendedName>
        <fullName evidence="1">Protein kinase domain-containing protein</fullName>
    </recommendedName>
</protein>
<dbReference type="Gene3D" id="3.40.50.300">
    <property type="entry name" value="P-loop containing nucleotide triphosphate hydrolases"/>
    <property type="match status" value="1"/>
</dbReference>
<name>A0A9D2NRN4_9FIRM</name>
<dbReference type="SUPFAM" id="SSF56112">
    <property type="entry name" value="Protein kinase-like (PK-like)"/>
    <property type="match status" value="1"/>
</dbReference>
<dbReference type="GO" id="GO:0004672">
    <property type="term" value="F:protein kinase activity"/>
    <property type="evidence" value="ECO:0007669"/>
    <property type="project" value="InterPro"/>
</dbReference>
<feature type="domain" description="Protein kinase" evidence="1">
    <location>
        <begin position="25"/>
        <end position="314"/>
    </location>
</feature>
<dbReference type="InterPro" id="IPR011009">
    <property type="entry name" value="Kinase-like_dom_sf"/>
</dbReference>
<accession>A0A9D2NRN4</accession>
<evidence type="ECO:0000259" key="1">
    <source>
        <dbReference type="PROSITE" id="PS50011"/>
    </source>
</evidence>
<dbReference type="EMBL" id="DWWM01000040">
    <property type="protein sequence ID" value="HJC36667.1"/>
    <property type="molecule type" value="Genomic_DNA"/>
</dbReference>
<dbReference type="GO" id="GO:0043531">
    <property type="term" value="F:ADP binding"/>
    <property type="evidence" value="ECO:0007669"/>
    <property type="project" value="InterPro"/>
</dbReference>
<dbReference type="PANTHER" id="PTHR23155:SF1205">
    <property type="entry name" value="DISEASE RESISTANCE PROTEIN RPM1"/>
    <property type="match status" value="1"/>
</dbReference>
<dbReference type="Pfam" id="PF00931">
    <property type="entry name" value="NB-ARC"/>
    <property type="match status" value="1"/>
</dbReference>
<reference evidence="2" key="1">
    <citation type="journal article" date="2021" name="PeerJ">
        <title>Extensive microbial diversity within the chicken gut microbiome revealed by metagenomics and culture.</title>
        <authorList>
            <person name="Gilroy R."/>
            <person name="Ravi A."/>
            <person name="Getino M."/>
            <person name="Pursley I."/>
            <person name="Horton D.L."/>
            <person name="Alikhan N.F."/>
            <person name="Baker D."/>
            <person name="Gharbi K."/>
            <person name="Hall N."/>
            <person name="Watson M."/>
            <person name="Adriaenssens E.M."/>
            <person name="Foster-Nyarko E."/>
            <person name="Jarju S."/>
            <person name="Secka A."/>
            <person name="Antonio M."/>
            <person name="Oren A."/>
            <person name="Chaudhuri R.R."/>
            <person name="La Ragione R."/>
            <person name="Hildebrand F."/>
            <person name="Pallen M.J."/>
        </authorList>
    </citation>
    <scope>NUCLEOTIDE SEQUENCE</scope>
    <source>
        <strain evidence="2">CHK187-11901</strain>
    </source>
</reference>
<dbReference type="Pfam" id="PF00069">
    <property type="entry name" value="Pkinase"/>
    <property type="match status" value="1"/>
</dbReference>
<dbReference type="SUPFAM" id="SSF52540">
    <property type="entry name" value="P-loop containing nucleoside triphosphate hydrolases"/>
    <property type="match status" value="1"/>
</dbReference>
<comment type="caution">
    <text evidence="2">The sequence shown here is derived from an EMBL/GenBank/DDBJ whole genome shotgun (WGS) entry which is preliminary data.</text>
</comment>
<dbReference type="GO" id="GO:0098542">
    <property type="term" value="P:defense response to other organism"/>
    <property type="evidence" value="ECO:0007669"/>
    <property type="project" value="TreeGrafter"/>
</dbReference>